<feature type="region of interest" description="Disordered" evidence="6">
    <location>
        <begin position="495"/>
        <end position="521"/>
    </location>
</feature>
<feature type="compositionally biased region" description="Polar residues" evidence="6">
    <location>
        <begin position="543"/>
        <end position="553"/>
    </location>
</feature>
<keyword evidence="3 7" id="KW-1133">Transmembrane helix</keyword>
<comment type="caution">
    <text evidence="9">The sequence shown here is derived from an EMBL/GenBank/DDBJ whole genome shotgun (WGS) entry which is preliminary data.</text>
</comment>
<keyword evidence="4 7" id="KW-0472">Membrane</keyword>
<feature type="transmembrane region" description="Helical" evidence="7">
    <location>
        <begin position="156"/>
        <end position="175"/>
    </location>
</feature>
<comment type="subcellular location">
    <subcellularLocation>
        <location evidence="1">Membrane</location>
        <topology evidence="1">Multi-pass membrane protein</topology>
    </subcellularLocation>
</comment>
<evidence type="ECO:0000259" key="8">
    <source>
        <dbReference type="Pfam" id="PF20684"/>
    </source>
</evidence>
<dbReference type="GO" id="GO:0016020">
    <property type="term" value="C:membrane"/>
    <property type="evidence" value="ECO:0007669"/>
    <property type="project" value="UniProtKB-SubCell"/>
</dbReference>
<proteinExistence type="inferred from homology"/>
<dbReference type="EMBL" id="PVQB02000153">
    <property type="protein sequence ID" value="KAF4342223.1"/>
    <property type="molecule type" value="Genomic_DNA"/>
</dbReference>
<feature type="transmembrane region" description="Helical" evidence="7">
    <location>
        <begin position="273"/>
        <end position="292"/>
    </location>
</feature>
<dbReference type="PANTHER" id="PTHR33048:SF19">
    <property type="entry name" value="MEMBRANE PROTEIN PTH11-LIKE, PUTATIVE (AFU_ORTHOLOGUE AFUA_1G14080)-RELATED"/>
    <property type="match status" value="1"/>
</dbReference>
<dbReference type="AlphaFoldDB" id="A0A9P5E1J9"/>
<evidence type="ECO:0000256" key="2">
    <source>
        <dbReference type="ARBA" id="ARBA00022692"/>
    </source>
</evidence>
<gene>
    <name evidence="9" type="ORF">FBEOM_3865</name>
</gene>
<name>A0A9P5E1J9_9HYPO</name>
<feature type="compositionally biased region" description="Polar residues" evidence="6">
    <location>
        <begin position="463"/>
        <end position="473"/>
    </location>
</feature>
<dbReference type="Pfam" id="PF20684">
    <property type="entry name" value="Fung_rhodopsin"/>
    <property type="match status" value="1"/>
</dbReference>
<feature type="transmembrane region" description="Helical" evidence="7">
    <location>
        <begin position="228"/>
        <end position="252"/>
    </location>
</feature>
<dbReference type="OrthoDB" id="5398233at2759"/>
<feature type="transmembrane region" description="Helical" evidence="7">
    <location>
        <begin position="383"/>
        <end position="408"/>
    </location>
</feature>
<feature type="transmembrane region" description="Helical" evidence="7">
    <location>
        <begin position="187"/>
        <end position="208"/>
    </location>
</feature>
<feature type="transmembrane region" description="Helical" evidence="7">
    <location>
        <begin position="353"/>
        <end position="371"/>
    </location>
</feature>
<dbReference type="InterPro" id="IPR052337">
    <property type="entry name" value="SAT4-like"/>
</dbReference>
<evidence type="ECO:0000256" key="6">
    <source>
        <dbReference type="SAM" id="MobiDB-lite"/>
    </source>
</evidence>
<evidence type="ECO:0000256" key="7">
    <source>
        <dbReference type="SAM" id="Phobius"/>
    </source>
</evidence>
<feature type="region of interest" description="Disordered" evidence="6">
    <location>
        <begin position="534"/>
        <end position="641"/>
    </location>
</feature>
<evidence type="ECO:0000256" key="1">
    <source>
        <dbReference type="ARBA" id="ARBA00004141"/>
    </source>
</evidence>
<feature type="region of interest" description="Disordered" evidence="6">
    <location>
        <begin position="457"/>
        <end position="477"/>
    </location>
</feature>
<sequence>MYQNPRIPSALVERSYIRTLMLIGPAPALVEQKPKTTGALDALLPPVSFDSGPVRFWISTWLWPASAPPSRTHRVADDGLWGRYACVNYHDIFGHPPRICRHFQPSSNLQRSIATSLVEPSAEDDERGRDTRMSLYSEPPTLREFKFDKPTLLVCWWATSFCTLIILLRLAGRFIRTERLFTEDRVAALALIPLYARMACVHFILIYGTNNAQFDGVKLSDRELRQKAIGSGLVLASRIFYAATLWVLKFAVLEFLHRLTRATWERSWQTSLYVIRIILVATFIAVVISDFVECRPYSHYWQVVPDPGGQCRQGYVQLLTMAVCNVITDLLLVIFPIPIIVTSGMTIKRKIQLVLLFSLSLSVVGVTLYRVPHIIDDHGRQQYRSLLASVELLFATAAANSLVLGSFVRDRGLKKQKFRRSSVAESLDPSLNFRRPTLHRHWGSDEDLVRDVGMTVDPELQDQPDNSSENGGLQYTPAPLLRKLDQDLERWQFPKRQRSNAEHSDDSLIQHDPLYQSKSETGVAPRRVSFFDVGGLLDVPPESSGSIRANSRTSSKEDSSQSHSPPAPSLPAGSGGFRRGSTALLQDLGGLFGPMNSRSSRSKSKPGGTELQPIPQSRQESRYDLQGQTGAELRDPGGLLN</sequence>
<dbReference type="Proteomes" id="UP000730481">
    <property type="component" value="Unassembled WGS sequence"/>
</dbReference>
<keyword evidence="2 7" id="KW-0812">Transmembrane</keyword>
<reference evidence="9" key="1">
    <citation type="journal article" date="2017" name="Mycologia">
        <title>Fusarium algeriense, sp. nov., a novel toxigenic crown rot pathogen of durum wheat from Algeria is nested in the Fusarium burgessii species complex.</title>
        <authorList>
            <person name="Laraba I."/>
            <person name="Keddad A."/>
            <person name="Boureghda H."/>
            <person name="Abdallah N."/>
            <person name="Vaughan M.M."/>
            <person name="Proctor R.H."/>
            <person name="Busman M."/>
            <person name="O'Donnell K."/>
        </authorList>
    </citation>
    <scope>NUCLEOTIDE SEQUENCE</scope>
    <source>
        <strain evidence="9">NRRL 25174</strain>
    </source>
</reference>
<feature type="transmembrane region" description="Helical" evidence="7">
    <location>
        <begin position="315"/>
        <end position="341"/>
    </location>
</feature>
<keyword evidence="10" id="KW-1185">Reference proteome</keyword>
<evidence type="ECO:0000256" key="5">
    <source>
        <dbReference type="ARBA" id="ARBA00038359"/>
    </source>
</evidence>
<comment type="similarity">
    <text evidence="5">Belongs to the SAT4 family.</text>
</comment>
<feature type="domain" description="Rhodopsin" evidence="8">
    <location>
        <begin position="168"/>
        <end position="375"/>
    </location>
</feature>
<dbReference type="PANTHER" id="PTHR33048">
    <property type="entry name" value="PTH11-LIKE INTEGRAL MEMBRANE PROTEIN (AFU_ORTHOLOGUE AFUA_5G11245)"/>
    <property type="match status" value="1"/>
</dbReference>
<evidence type="ECO:0000256" key="4">
    <source>
        <dbReference type="ARBA" id="ARBA00023136"/>
    </source>
</evidence>
<protein>
    <submittedName>
        <fullName evidence="9">Integral membrane protein PTH11</fullName>
    </submittedName>
</protein>
<evidence type="ECO:0000256" key="3">
    <source>
        <dbReference type="ARBA" id="ARBA00022989"/>
    </source>
</evidence>
<dbReference type="InterPro" id="IPR049326">
    <property type="entry name" value="Rhodopsin_dom_fungi"/>
</dbReference>
<feature type="compositionally biased region" description="Basic and acidic residues" evidence="6">
    <location>
        <begin position="499"/>
        <end position="509"/>
    </location>
</feature>
<evidence type="ECO:0000313" key="10">
    <source>
        <dbReference type="Proteomes" id="UP000730481"/>
    </source>
</evidence>
<reference evidence="9" key="2">
    <citation type="submission" date="2020-02" db="EMBL/GenBank/DDBJ databases">
        <title>Identification and distribution of gene clusters putatively required for synthesis of sphingolipid metabolism inhibitors in phylogenetically diverse species of the filamentous fungus Fusarium.</title>
        <authorList>
            <person name="Kim H.-S."/>
            <person name="Busman M."/>
            <person name="Brown D.W."/>
            <person name="Divon H."/>
            <person name="Uhlig S."/>
            <person name="Proctor R.H."/>
        </authorList>
    </citation>
    <scope>NUCLEOTIDE SEQUENCE</scope>
    <source>
        <strain evidence="9">NRRL 25174</strain>
    </source>
</reference>
<organism evidence="9 10">
    <name type="scientific">Fusarium beomiforme</name>
    <dbReference type="NCBI Taxonomy" id="44412"/>
    <lineage>
        <taxon>Eukaryota</taxon>
        <taxon>Fungi</taxon>
        <taxon>Dikarya</taxon>
        <taxon>Ascomycota</taxon>
        <taxon>Pezizomycotina</taxon>
        <taxon>Sordariomycetes</taxon>
        <taxon>Hypocreomycetidae</taxon>
        <taxon>Hypocreales</taxon>
        <taxon>Nectriaceae</taxon>
        <taxon>Fusarium</taxon>
        <taxon>Fusarium burgessii species complex</taxon>
    </lineage>
</organism>
<accession>A0A9P5E1J9</accession>
<evidence type="ECO:0000313" key="9">
    <source>
        <dbReference type="EMBL" id="KAF4342223.1"/>
    </source>
</evidence>